<accession>A0A0P7B5K8</accession>
<keyword evidence="1" id="KW-0863">Zinc-finger</keyword>
<dbReference type="PANTHER" id="PTHR35391">
    <property type="entry name" value="C2H2-TYPE DOMAIN-CONTAINING PROTEIN-RELATED"/>
    <property type="match status" value="1"/>
</dbReference>
<reference evidence="4 5" key="1">
    <citation type="submission" date="2015-09" db="EMBL/GenBank/DDBJ databases">
        <title>Draft genome of a European isolate of the apple canker pathogen Neonectria ditissima.</title>
        <authorList>
            <person name="Gomez-Cortecero A."/>
            <person name="Harrison R.J."/>
            <person name="Armitage A.D."/>
        </authorList>
    </citation>
    <scope>NUCLEOTIDE SEQUENCE [LARGE SCALE GENOMIC DNA]</scope>
    <source>
        <strain evidence="4 5">R09/05</strain>
    </source>
</reference>
<keyword evidence="1" id="KW-0862">Zinc</keyword>
<comment type="caution">
    <text evidence="4">The sequence shown here is derived from an EMBL/GenBank/DDBJ whole genome shotgun (WGS) entry which is preliminary data.</text>
</comment>
<keyword evidence="1" id="KW-0479">Metal-binding</keyword>
<dbReference type="Pfam" id="PF26082">
    <property type="entry name" value="zf-C2H2_AcuF"/>
    <property type="match status" value="1"/>
</dbReference>
<evidence type="ECO:0000259" key="3">
    <source>
        <dbReference type="PROSITE" id="PS50157"/>
    </source>
</evidence>
<feature type="domain" description="C2H2-type" evidence="3">
    <location>
        <begin position="364"/>
        <end position="393"/>
    </location>
</feature>
<dbReference type="PROSITE" id="PS50157">
    <property type="entry name" value="ZINC_FINGER_C2H2_2"/>
    <property type="match status" value="1"/>
</dbReference>
<evidence type="ECO:0000256" key="1">
    <source>
        <dbReference type="PROSITE-ProRule" id="PRU00042"/>
    </source>
</evidence>
<dbReference type="Proteomes" id="UP000050424">
    <property type="component" value="Unassembled WGS sequence"/>
</dbReference>
<dbReference type="InterPro" id="IPR013087">
    <property type="entry name" value="Znf_C2H2_type"/>
</dbReference>
<dbReference type="AlphaFoldDB" id="A0A0P7B5K8"/>
<gene>
    <name evidence="4" type="ORF">AK830_g9511</name>
</gene>
<organism evidence="4 5">
    <name type="scientific">Neonectria ditissima</name>
    <dbReference type="NCBI Taxonomy" id="78410"/>
    <lineage>
        <taxon>Eukaryota</taxon>
        <taxon>Fungi</taxon>
        <taxon>Dikarya</taxon>
        <taxon>Ascomycota</taxon>
        <taxon>Pezizomycotina</taxon>
        <taxon>Sordariomycetes</taxon>
        <taxon>Hypocreomycetidae</taxon>
        <taxon>Hypocreales</taxon>
        <taxon>Nectriaceae</taxon>
        <taxon>Neonectria</taxon>
    </lineage>
</organism>
<dbReference type="PANTHER" id="PTHR35391:SF7">
    <property type="entry name" value="C2H2-TYPE DOMAIN-CONTAINING PROTEIN"/>
    <property type="match status" value="1"/>
</dbReference>
<evidence type="ECO:0000313" key="4">
    <source>
        <dbReference type="EMBL" id="KPM37046.1"/>
    </source>
</evidence>
<keyword evidence="5" id="KW-1185">Reference proteome</keyword>
<sequence>MDTTEQAPAMNSHENLGEISRKYHAALESFRSLSDSLTGRAGLSPRVKGFEFQMLTLLIWGACVRVVQSGPHSIENRLKGTPHLYDAIAYVLDDLGESLRDAHYLNFCETRRVRRMLGKNDEVTPLEHGADYRIEGIVPNTPPEAAIFCDGLDRVMLCLRDLALAMRNPVPFERPSGCGTGAAEDVTIYEQDDMEHVRNMFPNIRASMAETLAKFIARRRQFFRSREAQRDQLAADFDRTDAEDDTVSILYPELSEFPKSEDSKNDDKASNDLIDKNDGALLEQRMSQFPPIPAAAQYGDFECPFCFRIVSAAPGMAAKAWERHILRDLRPYACLFPECAGSNVDFNLRQYLYGHHRKDHEQKWSCTFKCGETFGYGVGLLHHISHHHLPDKSPKQPNFVTVLGETAATDRCIGDCPMCGHKLDEWTWPNHVQHHLEELALLALPRLEGERPEYQTESEEEEFKSHTRAPEPAATQQSKSHCTMQ</sequence>
<name>A0A0P7B5K8_9HYPO</name>
<feature type="compositionally biased region" description="Polar residues" evidence="2">
    <location>
        <begin position="474"/>
        <end position="485"/>
    </location>
</feature>
<feature type="region of interest" description="Disordered" evidence="2">
    <location>
        <begin position="450"/>
        <end position="485"/>
    </location>
</feature>
<dbReference type="EMBL" id="LKCW01000179">
    <property type="protein sequence ID" value="KPM37046.1"/>
    <property type="molecule type" value="Genomic_DNA"/>
</dbReference>
<dbReference type="OrthoDB" id="6133115at2759"/>
<dbReference type="PROSITE" id="PS00028">
    <property type="entry name" value="ZINC_FINGER_C2H2_1"/>
    <property type="match status" value="1"/>
</dbReference>
<evidence type="ECO:0000313" key="5">
    <source>
        <dbReference type="Proteomes" id="UP000050424"/>
    </source>
</evidence>
<dbReference type="GO" id="GO:0008270">
    <property type="term" value="F:zinc ion binding"/>
    <property type="evidence" value="ECO:0007669"/>
    <property type="project" value="UniProtKB-KW"/>
</dbReference>
<dbReference type="STRING" id="78410.A0A0P7B5K8"/>
<proteinExistence type="predicted"/>
<evidence type="ECO:0000256" key="2">
    <source>
        <dbReference type="SAM" id="MobiDB-lite"/>
    </source>
</evidence>
<dbReference type="InterPro" id="IPR058925">
    <property type="entry name" value="zf-C2H2_AcuF"/>
</dbReference>
<protein>
    <recommendedName>
        <fullName evidence="3">C2H2-type domain-containing protein</fullName>
    </recommendedName>
</protein>